<keyword evidence="7" id="KW-0175">Coiled coil</keyword>
<dbReference type="Gene3D" id="3.30.457.60">
    <property type="match status" value="1"/>
</dbReference>
<name>A0AAV9IN59_9RHOD</name>
<dbReference type="PANTHER" id="PTHR23168">
    <property type="entry name" value="MITOTIC SPINDLE ASSEMBLY CHECKPOINT PROTEIN MAD1 MITOTIC ARREST DEFICIENT-LIKE PROTEIN 1"/>
    <property type="match status" value="1"/>
</dbReference>
<dbReference type="EMBL" id="JANCYU010000071">
    <property type="protein sequence ID" value="KAK4528877.1"/>
    <property type="molecule type" value="Genomic_DNA"/>
</dbReference>
<dbReference type="GO" id="GO:0005635">
    <property type="term" value="C:nuclear envelope"/>
    <property type="evidence" value="ECO:0007669"/>
    <property type="project" value="TreeGrafter"/>
</dbReference>
<accession>A0AAV9IN59</accession>
<evidence type="ECO:0000256" key="3">
    <source>
        <dbReference type="ARBA" id="ARBA00022618"/>
    </source>
</evidence>
<keyword evidence="10" id="KW-1185">Reference proteome</keyword>
<keyword evidence="6" id="KW-0131">Cell cycle</keyword>
<feature type="coiled-coil region" evidence="7">
    <location>
        <begin position="626"/>
        <end position="657"/>
    </location>
</feature>
<feature type="coiled-coil region" evidence="7">
    <location>
        <begin position="160"/>
        <end position="289"/>
    </location>
</feature>
<dbReference type="PANTHER" id="PTHR23168:SF0">
    <property type="entry name" value="MITOTIC SPINDLE ASSEMBLY CHECKPOINT PROTEIN MAD1"/>
    <property type="match status" value="1"/>
</dbReference>
<evidence type="ECO:0000256" key="2">
    <source>
        <dbReference type="ARBA" id="ARBA00008029"/>
    </source>
</evidence>
<gene>
    <name evidence="9" type="ORF">GAYE_SCF66G6825</name>
</gene>
<feature type="compositionally biased region" description="Low complexity" evidence="8">
    <location>
        <begin position="606"/>
        <end position="618"/>
    </location>
</feature>
<dbReference type="GO" id="GO:0072686">
    <property type="term" value="C:mitotic spindle"/>
    <property type="evidence" value="ECO:0007669"/>
    <property type="project" value="TreeGrafter"/>
</dbReference>
<protein>
    <recommendedName>
        <fullName evidence="11">Spindle assembly checkpoint component MAD1</fullName>
    </recommendedName>
</protein>
<organism evidence="9 10">
    <name type="scientific">Galdieria yellowstonensis</name>
    <dbReference type="NCBI Taxonomy" id="3028027"/>
    <lineage>
        <taxon>Eukaryota</taxon>
        <taxon>Rhodophyta</taxon>
        <taxon>Bangiophyceae</taxon>
        <taxon>Galdieriales</taxon>
        <taxon>Galdieriaceae</taxon>
        <taxon>Galdieria</taxon>
    </lineage>
</organism>
<feature type="coiled-coil region" evidence="7">
    <location>
        <begin position="327"/>
        <end position="533"/>
    </location>
</feature>
<evidence type="ECO:0000256" key="1">
    <source>
        <dbReference type="ARBA" id="ARBA00004123"/>
    </source>
</evidence>
<evidence type="ECO:0000313" key="10">
    <source>
        <dbReference type="Proteomes" id="UP001300502"/>
    </source>
</evidence>
<evidence type="ECO:0000256" key="8">
    <source>
        <dbReference type="SAM" id="MobiDB-lite"/>
    </source>
</evidence>
<evidence type="ECO:0008006" key="11">
    <source>
        <dbReference type="Google" id="ProtNLM"/>
    </source>
</evidence>
<dbReference type="InterPro" id="IPR008672">
    <property type="entry name" value="Mad1"/>
</dbReference>
<comment type="subcellular location">
    <subcellularLocation>
        <location evidence="1">Nucleus</location>
    </subcellularLocation>
</comment>
<dbReference type="GO" id="GO:0051301">
    <property type="term" value="P:cell division"/>
    <property type="evidence" value="ECO:0007669"/>
    <property type="project" value="UniProtKB-KW"/>
</dbReference>
<evidence type="ECO:0000256" key="5">
    <source>
        <dbReference type="ARBA" id="ARBA00023242"/>
    </source>
</evidence>
<dbReference type="Pfam" id="PF05557">
    <property type="entry name" value="MAD"/>
    <property type="match status" value="1"/>
</dbReference>
<evidence type="ECO:0000256" key="6">
    <source>
        <dbReference type="ARBA" id="ARBA00023306"/>
    </source>
</evidence>
<keyword evidence="5" id="KW-0539">Nucleus</keyword>
<evidence type="ECO:0000256" key="4">
    <source>
        <dbReference type="ARBA" id="ARBA00022776"/>
    </source>
</evidence>
<evidence type="ECO:0000256" key="7">
    <source>
        <dbReference type="SAM" id="Coils"/>
    </source>
</evidence>
<proteinExistence type="inferred from homology"/>
<sequence length="749" mass="88089">MSEEEEPCDNENILASLYQQLKTLQFPAVLEALETTPRGKHVAQATIPESSSSVTTQENMTPKLQAIAIALKNQLVRTTEQMEYWKQMYETCEEQRREWKAQWEEKLTLLTTQWQEAKAKYEESEWKREEREREWEQWKEKAMQDVEYWKQSHSKSNAELIQLRSTLEQVQMSRRRAEDAWQRHTESLQQQIDKLEQDKTQLVSQLETLGDRWKVTMEELEEERRWNKELLLQLEQANERCKQLLSVVLQELREARKEIEALKCKWAEAEEAKNSLEILREQSNELLELVHDLTGLENVEEAIQRWKNGMLSREEGNAQDKRTSELQQQMEATIATLRDELQQSQLRCTQWEKQYERVQQRMRLLENERDGLKRILNEWDTNMMMNDRSEENLSYYTERLKLLEAQHSEMETTLKQWEKEAMEKDRLVSCLKKQLEEWNNMPQHSSLSMVASLRSKLLSTRLELSQLQQQRKELEEQVQVLNQTNQQLASTVKEYKTRIYELEQTADAQKQQIESLEACKIQMQEEIESLEKHIGSGYFNPRYTKVLHLKGGPPLSKNYFYHVNRNTNSEGEHKKRARWIQEQPQVVFDPSSPMEEQAATSPQDESPAPSTSNPSSASWNVLSLPAEKWKEKALDAEKRAQRTRQVAKAKINEFRETCYHLFGWKIHVVGAQYRLVSMYAQTSNEILCFGRDERGGGLQLLETEYCHTIRNEIEKYCTKLNSIPALLATITLDNFQSPCGPTPGTSGLT</sequence>
<reference evidence="9 10" key="1">
    <citation type="submission" date="2022-07" db="EMBL/GenBank/DDBJ databases">
        <title>Genome-wide signatures of adaptation to extreme environments.</title>
        <authorList>
            <person name="Cho C.H."/>
            <person name="Yoon H.S."/>
        </authorList>
    </citation>
    <scope>NUCLEOTIDE SEQUENCE [LARGE SCALE GENOMIC DNA]</scope>
    <source>
        <strain evidence="9 10">108.79 E11</strain>
    </source>
</reference>
<comment type="caution">
    <text evidence="9">The sequence shown here is derived from an EMBL/GenBank/DDBJ whole genome shotgun (WGS) entry which is preliminary data.</text>
</comment>
<dbReference type="SUPFAM" id="SSF75704">
    <property type="entry name" value="Mitotic arrest deficient-like 1, Mad1"/>
    <property type="match status" value="1"/>
</dbReference>
<comment type="similarity">
    <text evidence="2">Belongs to the MAD1 family.</text>
</comment>
<keyword evidence="3" id="KW-0132">Cell division</keyword>
<dbReference type="GO" id="GO:0000776">
    <property type="term" value="C:kinetochore"/>
    <property type="evidence" value="ECO:0007669"/>
    <property type="project" value="TreeGrafter"/>
</dbReference>
<feature type="region of interest" description="Disordered" evidence="8">
    <location>
        <begin position="588"/>
        <end position="618"/>
    </location>
</feature>
<evidence type="ECO:0000313" key="9">
    <source>
        <dbReference type="EMBL" id="KAK4528877.1"/>
    </source>
</evidence>
<dbReference type="GO" id="GO:0051315">
    <property type="term" value="P:attachment of mitotic spindle microtubules to kinetochore"/>
    <property type="evidence" value="ECO:0007669"/>
    <property type="project" value="TreeGrafter"/>
</dbReference>
<dbReference type="Gene3D" id="6.10.250.90">
    <property type="match status" value="1"/>
</dbReference>
<dbReference type="GO" id="GO:0007094">
    <property type="term" value="P:mitotic spindle assembly checkpoint signaling"/>
    <property type="evidence" value="ECO:0007669"/>
    <property type="project" value="InterPro"/>
</dbReference>
<dbReference type="AlphaFoldDB" id="A0AAV9IN59"/>
<keyword evidence="4" id="KW-0498">Mitosis</keyword>
<dbReference type="Proteomes" id="UP001300502">
    <property type="component" value="Unassembled WGS sequence"/>
</dbReference>